<dbReference type="Pfam" id="PF25917">
    <property type="entry name" value="BSH_RND"/>
    <property type="match status" value="1"/>
</dbReference>
<evidence type="ECO:0000313" key="6">
    <source>
        <dbReference type="Proteomes" id="UP000622890"/>
    </source>
</evidence>
<dbReference type="PANTHER" id="PTHR32347:SF23">
    <property type="entry name" value="BLL5650 PROTEIN"/>
    <property type="match status" value="1"/>
</dbReference>
<dbReference type="SUPFAM" id="SSF111369">
    <property type="entry name" value="HlyD-like secretion proteins"/>
    <property type="match status" value="1"/>
</dbReference>
<evidence type="ECO:0000313" key="5">
    <source>
        <dbReference type="EMBL" id="MBK4733939.1"/>
    </source>
</evidence>
<dbReference type="PANTHER" id="PTHR32347">
    <property type="entry name" value="EFFLUX SYSTEM COMPONENT YKNX-RELATED"/>
    <property type="match status" value="1"/>
</dbReference>
<accession>A0A934SR42</accession>
<reference evidence="5" key="1">
    <citation type="submission" date="2021-01" db="EMBL/GenBank/DDBJ databases">
        <title>Genome sequence of strain Noviherbaspirillum sp. DKR-6.</title>
        <authorList>
            <person name="Chaudhary D.K."/>
        </authorList>
    </citation>
    <scope>NUCLEOTIDE SEQUENCE</scope>
    <source>
        <strain evidence="5">DKR-6</strain>
    </source>
</reference>
<dbReference type="InterPro" id="IPR050465">
    <property type="entry name" value="UPF0194_transport"/>
</dbReference>
<sequence length="364" mass="38999">MSNRPIFIAALVGAALGLGAAYFLGVESAAQPPAFQPAANPYAQGIYANGIVESDLPDGQNISIYPEVSGTVKALLVQEGATVKAGTPILQIEDTVPRATAGQQRAQAQSALATLSALRAQPRAETLAVTWAQVAQAEAGLKTSQDQYDKQQRSQAIEPRSVSREAIDNARNGLNAAQAALEVARRQYALTKAGAWRYDIENAQAQYSALSKAAEASEALLQKYTLRAPVDGVVLAVNAAVGSYVSPQGIYNSYTQAMAPVLLMGGMPESYQVRCYIDEILIARLPSPNAIVAQMSVRGSDVKLPLEFVRVQPYVSPKIALSNQRQERVDVRVLPVIFRFTRNAALQLYPGQLVDVYIGQKAAQ</sequence>
<dbReference type="InterPro" id="IPR058625">
    <property type="entry name" value="MdtA-like_BSH"/>
</dbReference>
<comment type="caution">
    <text evidence="5">The sequence shown here is derived from an EMBL/GenBank/DDBJ whole genome shotgun (WGS) entry which is preliminary data.</text>
</comment>
<comment type="subcellular location">
    <subcellularLocation>
        <location evidence="1">Cell envelope</location>
    </subcellularLocation>
</comment>
<dbReference type="GO" id="GO:0030313">
    <property type="term" value="C:cell envelope"/>
    <property type="evidence" value="ECO:0007669"/>
    <property type="project" value="UniProtKB-SubCell"/>
</dbReference>
<dbReference type="RefSeq" id="WP_200590646.1">
    <property type="nucleotide sequence ID" value="NZ_JAEPBG010000001.1"/>
</dbReference>
<dbReference type="AlphaFoldDB" id="A0A934SR42"/>
<name>A0A934SR42_9BURK</name>
<dbReference type="Gene3D" id="2.40.50.100">
    <property type="match status" value="2"/>
</dbReference>
<evidence type="ECO:0000259" key="4">
    <source>
        <dbReference type="Pfam" id="PF25917"/>
    </source>
</evidence>
<proteinExistence type="predicted"/>
<protein>
    <submittedName>
        <fullName evidence="5">Biotin/lipoyl-binding protein</fullName>
    </submittedName>
</protein>
<dbReference type="Gene3D" id="1.10.287.470">
    <property type="entry name" value="Helix hairpin bin"/>
    <property type="match status" value="1"/>
</dbReference>
<evidence type="ECO:0000256" key="1">
    <source>
        <dbReference type="ARBA" id="ARBA00004196"/>
    </source>
</evidence>
<evidence type="ECO:0000256" key="3">
    <source>
        <dbReference type="SAM" id="Coils"/>
    </source>
</evidence>
<keyword evidence="2 3" id="KW-0175">Coiled coil</keyword>
<keyword evidence="6" id="KW-1185">Reference proteome</keyword>
<feature type="domain" description="Multidrug resistance protein MdtA-like barrel-sandwich hybrid" evidence="4">
    <location>
        <begin position="62"/>
        <end position="246"/>
    </location>
</feature>
<gene>
    <name evidence="5" type="ORF">JJB74_04880</name>
</gene>
<evidence type="ECO:0000256" key="2">
    <source>
        <dbReference type="ARBA" id="ARBA00023054"/>
    </source>
</evidence>
<organism evidence="5 6">
    <name type="scientific">Noviherbaspirillum pedocola</name>
    <dbReference type="NCBI Taxonomy" id="2801341"/>
    <lineage>
        <taxon>Bacteria</taxon>
        <taxon>Pseudomonadati</taxon>
        <taxon>Pseudomonadota</taxon>
        <taxon>Betaproteobacteria</taxon>
        <taxon>Burkholderiales</taxon>
        <taxon>Oxalobacteraceae</taxon>
        <taxon>Noviherbaspirillum</taxon>
    </lineage>
</organism>
<dbReference type="EMBL" id="JAEPBG010000001">
    <property type="protein sequence ID" value="MBK4733939.1"/>
    <property type="molecule type" value="Genomic_DNA"/>
</dbReference>
<dbReference type="Proteomes" id="UP000622890">
    <property type="component" value="Unassembled WGS sequence"/>
</dbReference>
<feature type="coiled-coil region" evidence="3">
    <location>
        <begin position="167"/>
        <end position="220"/>
    </location>
</feature>